<dbReference type="EMBL" id="PXYI01000007">
    <property type="protein sequence ID" value="PSJ37965.1"/>
    <property type="molecule type" value="Genomic_DNA"/>
</dbReference>
<dbReference type="Pfam" id="PF13472">
    <property type="entry name" value="Lipase_GDSL_2"/>
    <property type="match status" value="1"/>
</dbReference>
<evidence type="ECO:0000256" key="2">
    <source>
        <dbReference type="ARBA" id="ARBA00022801"/>
    </source>
</evidence>
<dbReference type="Proteomes" id="UP000241167">
    <property type="component" value="Unassembled WGS sequence"/>
</dbReference>
<dbReference type="PANTHER" id="PTHR43695">
    <property type="entry name" value="PUTATIVE (AFU_ORTHOLOGUE AFUA_2G17250)-RELATED"/>
    <property type="match status" value="1"/>
</dbReference>
<proteinExistence type="inferred from homology"/>
<organism evidence="5 6">
    <name type="scientific">Allosphingosinicella deserti</name>
    <dbReference type="NCBI Taxonomy" id="2116704"/>
    <lineage>
        <taxon>Bacteria</taxon>
        <taxon>Pseudomonadati</taxon>
        <taxon>Pseudomonadota</taxon>
        <taxon>Alphaproteobacteria</taxon>
        <taxon>Sphingomonadales</taxon>
        <taxon>Sphingomonadaceae</taxon>
        <taxon>Allosphingosinicella</taxon>
    </lineage>
</organism>
<feature type="signal peptide" evidence="3">
    <location>
        <begin position="1"/>
        <end position="18"/>
    </location>
</feature>
<dbReference type="GO" id="GO:0016788">
    <property type="term" value="F:hydrolase activity, acting on ester bonds"/>
    <property type="evidence" value="ECO:0007669"/>
    <property type="project" value="UniProtKB-ARBA"/>
</dbReference>
<reference evidence="5 6" key="1">
    <citation type="submission" date="2018-03" db="EMBL/GenBank/DDBJ databases">
        <title>The draft genome of Sphingosinicella sp. GL-C-18.</title>
        <authorList>
            <person name="Liu L."/>
            <person name="Li L."/>
            <person name="Liang L."/>
            <person name="Zhang X."/>
            <person name="Wang T."/>
        </authorList>
    </citation>
    <scope>NUCLEOTIDE SEQUENCE [LARGE SCALE GENOMIC DNA]</scope>
    <source>
        <strain evidence="5 6">GL-C-18</strain>
    </source>
</reference>
<name>A0A2P7QJ07_9SPHN</name>
<dbReference type="InterPro" id="IPR013830">
    <property type="entry name" value="SGNH_hydro"/>
</dbReference>
<feature type="domain" description="SGNH hydrolase-type esterase" evidence="4">
    <location>
        <begin position="38"/>
        <end position="184"/>
    </location>
</feature>
<dbReference type="OrthoDB" id="191551at2"/>
<dbReference type="InterPro" id="IPR037459">
    <property type="entry name" value="RhgT-like"/>
</dbReference>
<dbReference type="InterPro" id="IPR036514">
    <property type="entry name" value="SGNH_hydro_sf"/>
</dbReference>
<dbReference type="PANTHER" id="PTHR43695:SF1">
    <property type="entry name" value="RHAMNOGALACTURONAN ACETYLESTERASE"/>
    <property type="match status" value="1"/>
</dbReference>
<evidence type="ECO:0000313" key="5">
    <source>
        <dbReference type="EMBL" id="PSJ37965.1"/>
    </source>
</evidence>
<evidence type="ECO:0000256" key="3">
    <source>
        <dbReference type="SAM" id="SignalP"/>
    </source>
</evidence>
<dbReference type="RefSeq" id="WP_106514778.1">
    <property type="nucleotide sequence ID" value="NZ_PXYI01000007.1"/>
</dbReference>
<dbReference type="AlphaFoldDB" id="A0A2P7QJ07"/>
<protein>
    <submittedName>
        <fullName evidence="5">Lysophospholipase</fullName>
    </submittedName>
</protein>
<accession>A0A2P7QJ07</accession>
<keyword evidence="3" id="KW-0732">Signal</keyword>
<dbReference type="SUPFAM" id="SSF52266">
    <property type="entry name" value="SGNH hydrolase"/>
    <property type="match status" value="1"/>
</dbReference>
<comment type="caution">
    <text evidence="5">The sequence shown here is derived from an EMBL/GenBank/DDBJ whole genome shotgun (WGS) entry which is preliminary data.</text>
</comment>
<feature type="chain" id="PRO_5015107325" evidence="3">
    <location>
        <begin position="19"/>
        <end position="285"/>
    </location>
</feature>
<evidence type="ECO:0000256" key="1">
    <source>
        <dbReference type="ARBA" id="ARBA00008668"/>
    </source>
</evidence>
<dbReference type="Gene3D" id="3.40.50.1110">
    <property type="entry name" value="SGNH hydrolase"/>
    <property type="match status" value="1"/>
</dbReference>
<evidence type="ECO:0000259" key="4">
    <source>
        <dbReference type="Pfam" id="PF13472"/>
    </source>
</evidence>
<keyword evidence="2" id="KW-0378">Hydrolase</keyword>
<gene>
    <name evidence="5" type="ORF">C7I55_19870</name>
</gene>
<sequence>MIAGLLAAAMMAAASAQAAPAPAAPPVQKIRASKIVLVGDSTVAVLGGWGPSFCARHVTSFLACVNLARGGRSSGNYRSEGSWDIALSEMRRAPYERVYVLIQFGHNDQPGKPGRSTDLATEFPANLKRYIAEARAAGAVPVLVTPLTRRQFKGGMLIDDLAPWAEATRRVAAETGAPLVDLHARSSRAVQALGAAAATRFAQRPPSPEVWAAAATGTTIEASTGQTPGMPVTAPAANAAAEPMGQARLAFDYTHVGSEGADFFAALVVEELAGAVPGLRRNLIP</sequence>
<evidence type="ECO:0000313" key="6">
    <source>
        <dbReference type="Proteomes" id="UP000241167"/>
    </source>
</evidence>
<comment type="similarity">
    <text evidence="1">Belongs to the 'GDSL' lipolytic enzyme family.</text>
</comment>
<keyword evidence="6" id="KW-1185">Reference proteome</keyword>
<dbReference type="CDD" id="cd01821">
    <property type="entry name" value="Rhamnogalacturan_acetylesterase_like"/>
    <property type="match status" value="1"/>
</dbReference>